<proteinExistence type="predicted"/>
<dbReference type="Pfam" id="PF08668">
    <property type="entry name" value="HDOD"/>
    <property type="match status" value="1"/>
</dbReference>
<dbReference type="HOGENOM" id="CLU_048246_2_1_4"/>
<dbReference type="PANTHER" id="PTHR33525">
    <property type="match status" value="1"/>
</dbReference>
<dbReference type="SUPFAM" id="SSF109604">
    <property type="entry name" value="HD-domain/PDEase-like"/>
    <property type="match status" value="1"/>
</dbReference>
<evidence type="ECO:0000259" key="1">
    <source>
        <dbReference type="PROSITE" id="PS51833"/>
    </source>
</evidence>
<organism evidence="2 3">
    <name type="scientific">Methylibium petroleiphilum (strain ATCC BAA-1232 / LMG 22953 / PM1)</name>
    <dbReference type="NCBI Taxonomy" id="420662"/>
    <lineage>
        <taxon>Bacteria</taxon>
        <taxon>Pseudomonadati</taxon>
        <taxon>Pseudomonadota</taxon>
        <taxon>Betaproteobacteria</taxon>
        <taxon>Burkholderiales</taxon>
        <taxon>Sphaerotilaceae</taxon>
        <taxon>Methylibium</taxon>
    </lineage>
</organism>
<dbReference type="eggNOG" id="COG1639">
    <property type="taxonomic scope" value="Bacteria"/>
</dbReference>
<protein>
    <submittedName>
        <fullName evidence="2">Putative signal transduction protein</fullName>
    </submittedName>
</protein>
<dbReference type="RefSeq" id="WP_011831261.1">
    <property type="nucleotide sequence ID" value="NC_008825.1"/>
</dbReference>
<evidence type="ECO:0000313" key="3">
    <source>
        <dbReference type="Proteomes" id="UP000000366"/>
    </source>
</evidence>
<dbReference type="KEGG" id="mpt:Mpe_A3688"/>
<dbReference type="PROSITE" id="PS51833">
    <property type="entry name" value="HDOD"/>
    <property type="match status" value="1"/>
</dbReference>
<dbReference type="PANTHER" id="PTHR33525:SF3">
    <property type="entry name" value="RIBONUCLEASE Y"/>
    <property type="match status" value="1"/>
</dbReference>
<dbReference type="Gene3D" id="1.10.3210.10">
    <property type="entry name" value="Hypothetical protein af1432"/>
    <property type="match status" value="1"/>
</dbReference>
<dbReference type="Proteomes" id="UP000000366">
    <property type="component" value="Chromosome"/>
</dbReference>
<dbReference type="InterPro" id="IPR052340">
    <property type="entry name" value="RNase_Y/CdgJ"/>
</dbReference>
<dbReference type="AlphaFoldDB" id="A2SM52"/>
<dbReference type="InterPro" id="IPR013976">
    <property type="entry name" value="HDOD"/>
</dbReference>
<dbReference type="EMBL" id="CP000555">
    <property type="protein sequence ID" value="ABM96641.1"/>
    <property type="molecule type" value="Genomic_DNA"/>
</dbReference>
<feature type="domain" description="HDOD" evidence="1">
    <location>
        <begin position="14"/>
        <end position="203"/>
    </location>
</feature>
<reference evidence="2 3" key="1">
    <citation type="journal article" date="2007" name="J. Bacteriol.">
        <title>Whole-genome analysis of the methyl tert-butyl ether-degrading beta-proteobacterium Methylibium petroleiphilum PM1.</title>
        <authorList>
            <person name="Kane S.R."/>
            <person name="Chakicherla A.Y."/>
            <person name="Chain P.S.G."/>
            <person name="Schmidt R."/>
            <person name="Shin M.W."/>
            <person name="Legler T.C."/>
            <person name="Scow K.M."/>
            <person name="Larimer F.W."/>
            <person name="Lucas S.M."/>
            <person name="Richardson P.M."/>
            <person name="Hristova K.R."/>
        </authorList>
    </citation>
    <scope>NUCLEOTIDE SEQUENCE [LARGE SCALE GENOMIC DNA]</scope>
    <source>
        <strain evidence="3">ATCC BAA-1232 / LMG 22953 / PM1</strain>
    </source>
</reference>
<name>A2SM52_METPP</name>
<gene>
    <name evidence="2" type="ordered locus">Mpe_A3688</name>
</gene>
<dbReference type="STRING" id="420662.Mpe_A3688"/>
<evidence type="ECO:0000313" key="2">
    <source>
        <dbReference type="EMBL" id="ABM96641.1"/>
    </source>
</evidence>
<sequence>MAIDNALRALDIDLPACPQTLVQLSLLMHDEDANLQSIGGLIETDMALASAVVRTVNSALFGLLRRVESVPEAVRYLGTREVAGLTFEIGLRGAFPPSPLLTALWARAGRRGLAMGRAAPTLDIDPWLAHTAGLFAESGQAALVGHDAPGYEALVATTPNPLVQLEAEAVTYGLNHAALGGALCQAWGLAGDVAASVRLRPMALRTLVAPEGDDFAAPWLTEPLSVQRLLALGAAVDAALEGQGEDMLARASATLGPLAGLDAALLHEAVAASVARLGDA</sequence>
<keyword evidence="3" id="KW-1185">Reference proteome</keyword>
<accession>A2SM52</accession>